<organism evidence="2 3">
    <name type="scientific">Marinithermus hydrothermalis (strain DSM 14884 / JCM 11576 / T1)</name>
    <dbReference type="NCBI Taxonomy" id="869210"/>
    <lineage>
        <taxon>Bacteria</taxon>
        <taxon>Thermotogati</taxon>
        <taxon>Deinococcota</taxon>
        <taxon>Deinococci</taxon>
        <taxon>Thermales</taxon>
        <taxon>Thermaceae</taxon>
        <taxon>Marinithermus</taxon>
    </lineage>
</organism>
<dbReference type="EMBL" id="CP002630">
    <property type="protein sequence ID" value="AEB10994.1"/>
    <property type="molecule type" value="Genomic_DNA"/>
</dbReference>
<dbReference type="KEGG" id="mhd:Marky_0233"/>
<keyword evidence="3" id="KW-1185">Reference proteome</keyword>
<dbReference type="OrthoDB" id="26280at2"/>
<feature type="transmembrane region" description="Helical" evidence="1">
    <location>
        <begin position="58"/>
        <end position="76"/>
    </location>
</feature>
<evidence type="ECO:0000313" key="3">
    <source>
        <dbReference type="Proteomes" id="UP000007030"/>
    </source>
</evidence>
<sequence length="87" mass="10201">MGKKKRLKKLYRRQLEEARKPTLGKLLRLFLKTFVLIMGLGLLMGVAVGFGLDVFQNFWAQIAVYTLGYVLAYRWLMREFRPPPPKL</sequence>
<keyword evidence="1" id="KW-1133">Transmembrane helix</keyword>
<name>F2NNF3_MARHT</name>
<dbReference type="HOGENOM" id="CLU_172496_0_0_0"/>
<dbReference type="RefSeq" id="WP_013703049.1">
    <property type="nucleotide sequence ID" value="NC_015387.1"/>
</dbReference>
<dbReference type="eggNOG" id="ENOG5030Q0R">
    <property type="taxonomic scope" value="Bacteria"/>
</dbReference>
<keyword evidence="1" id="KW-0812">Transmembrane</keyword>
<reference evidence="2" key="1">
    <citation type="journal article" date="2012" name="Stand. Genomic Sci.">
        <title>Complete genome sequence of the aerobic, heterotroph Marinithermus hydrothermalis type strain (T1(T)) from a deep-sea hydrothermal vent chimney.</title>
        <authorList>
            <person name="Copeland A."/>
            <person name="Gu W."/>
            <person name="Yasawong M."/>
            <person name="Lapidus A."/>
            <person name="Lucas S."/>
            <person name="Deshpande S."/>
            <person name="Pagani I."/>
            <person name="Tapia R."/>
            <person name="Cheng J.F."/>
            <person name="Goodwin L.A."/>
            <person name="Pitluck S."/>
            <person name="Liolios K."/>
            <person name="Ivanova N."/>
            <person name="Mavromatis K."/>
            <person name="Mikhailova N."/>
            <person name="Pati A."/>
            <person name="Chen A."/>
            <person name="Palaniappan K."/>
            <person name="Land M."/>
            <person name="Pan C."/>
            <person name="Brambilla E.M."/>
            <person name="Rohde M."/>
            <person name="Tindall B.J."/>
            <person name="Sikorski J."/>
            <person name="Goker M."/>
            <person name="Detter J.C."/>
            <person name="Bristow J."/>
            <person name="Eisen J.A."/>
            <person name="Markowitz V."/>
            <person name="Hugenholtz P."/>
            <person name="Kyrpides N.C."/>
            <person name="Klenk H.P."/>
            <person name="Woyke T."/>
        </authorList>
    </citation>
    <scope>NUCLEOTIDE SEQUENCE [LARGE SCALE GENOMIC DNA]</scope>
    <source>
        <strain evidence="2">DSM 14884</strain>
    </source>
</reference>
<keyword evidence="1" id="KW-0472">Membrane</keyword>
<feature type="transmembrane region" description="Helical" evidence="1">
    <location>
        <begin position="29"/>
        <end position="52"/>
    </location>
</feature>
<dbReference type="AlphaFoldDB" id="F2NNF3"/>
<protein>
    <submittedName>
        <fullName evidence="2">Uncharacterized protein</fullName>
    </submittedName>
</protein>
<evidence type="ECO:0000256" key="1">
    <source>
        <dbReference type="SAM" id="Phobius"/>
    </source>
</evidence>
<proteinExistence type="predicted"/>
<evidence type="ECO:0000313" key="2">
    <source>
        <dbReference type="EMBL" id="AEB10994.1"/>
    </source>
</evidence>
<dbReference type="Proteomes" id="UP000007030">
    <property type="component" value="Chromosome"/>
</dbReference>
<gene>
    <name evidence="2" type="ordered locus">Marky_0233</name>
</gene>
<accession>F2NNF3</accession>
<dbReference type="STRING" id="869210.Marky_0233"/>